<reference evidence="2 3" key="1">
    <citation type="journal article" date="2018" name="Nat. Genet.">
        <title>The Rosa genome provides new insights in the design of modern roses.</title>
        <authorList>
            <person name="Bendahmane M."/>
        </authorList>
    </citation>
    <scope>NUCLEOTIDE SEQUENCE [LARGE SCALE GENOMIC DNA]</scope>
    <source>
        <strain evidence="3">cv. Old Blush</strain>
    </source>
</reference>
<dbReference type="GO" id="GO:0009733">
    <property type="term" value="P:response to auxin"/>
    <property type="evidence" value="ECO:0007669"/>
    <property type="project" value="InterPro"/>
</dbReference>
<dbReference type="AlphaFoldDB" id="A0A2P6QHI7"/>
<organism evidence="2 3">
    <name type="scientific">Rosa chinensis</name>
    <name type="common">China rose</name>
    <dbReference type="NCBI Taxonomy" id="74649"/>
    <lineage>
        <taxon>Eukaryota</taxon>
        <taxon>Viridiplantae</taxon>
        <taxon>Streptophyta</taxon>
        <taxon>Embryophyta</taxon>
        <taxon>Tracheophyta</taxon>
        <taxon>Spermatophyta</taxon>
        <taxon>Magnoliopsida</taxon>
        <taxon>eudicotyledons</taxon>
        <taxon>Gunneridae</taxon>
        <taxon>Pentapetalae</taxon>
        <taxon>rosids</taxon>
        <taxon>fabids</taxon>
        <taxon>Rosales</taxon>
        <taxon>Rosaceae</taxon>
        <taxon>Rosoideae</taxon>
        <taxon>Rosoideae incertae sedis</taxon>
        <taxon>Rosa</taxon>
    </lineage>
</organism>
<protein>
    <submittedName>
        <fullName evidence="2">Putative small auxin-up RNA</fullName>
    </submittedName>
</protein>
<evidence type="ECO:0000313" key="3">
    <source>
        <dbReference type="Proteomes" id="UP000238479"/>
    </source>
</evidence>
<dbReference type="Proteomes" id="UP000238479">
    <property type="component" value="Chromosome 5"/>
</dbReference>
<dbReference type="OMA" id="LYNANQE"/>
<proteinExistence type="inferred from homology"/>
<comment type="similarity">
    <text evidence="1">Belongs to the ARG7 family.</text>
</comment>
<dbReference type="InterPro" id="IPR003676">
    <property type="entry name" value="SAUR_fam"/>
</dbReference>
<comment type="caution">
    <text evidence="2">The sequence shown here is derived from an EMBL/GenBank/DDBJ whole genome shotgun (WGS) entry which is preliminary data.</text>
</comment>
<dbReference type="STRING" id="74649.A0A2P6QHI7"/>
<keyword evidence="3" id="KW-1185">Reference proteome</keyword>
<evidence type="ECO:0000256" key="1">
    <source>
        <dbReference type="ARBA" id="ARBA00006974"/>
    </source>
</evidence>
<dbReference type="OrthoDB" id="625231at2759"/>
<dbReference type="Pfam" id="PF02519">
    <property type="entry name" value="Auxin_inducible"/>
    <property type="match status" value="1"/>
</dbReference>
<accession>A0A2P6QHI7</accession>
<gene>
    <name evidence="2" type="ORF">RchiOBHm_Chr5g0059921</name>
</gene>
<sequence length="108" mass="12059">MGFRLPRISNTKTSDIPKGHLVVYVGESQKKRFVVPISYLNHPLFQNLLSQAEEEFGYHHPMGGITIPCSQNTFLDVTSRLCVSVKHTNEVALDLKTSSFGNTSNHIS</sequence>
<dbReference type="PANTHER" id="PTHR31929">
    <property type="entry name" value="SAUR-LIKE AUXIN-RESPONSIVE PROTEIN FAMILY-RELATED"/>
    <property type="match status" value="1"/>
</dbReference>
<dbReference type="Gramene" id="PRQ33648">
    <property type="protein sequence ID" value="PRQ33648"/>
    <property type="gene ID" value="RchiOBHm_Chr5g0059921"/>
</dbReference>
<dbReference type="EMBL" id="PDCK01000043">
    <property type="protein sequence ID" value="PRQ33648.1"/>
    <property type="molecule type" value="Genomic_DNA"/>
</dbReference>
<evidence type="ECO:0000313" key="2">
    <source>
        <dbReference type="EMBL" id="PRQ33648.1"/>
    </source>
</evidence>
<name>A0A2P6QHI7_ROSCH</name>